<feature type="domain" description="FAD-binding PCMH-type" evidence="2">
    <location>
        <begin position="103"/>
        <end position="274"/>
    </location>
</feature>
<dbReference type="GO" id="GO:0016020">
    <property type="term" value="C:membrane"/>
    <property type="evidence" value="ECO:0007669"/>
    <property type="project" value="InterPro"/>
</dbReference>
<comment type="caution">
    <text evidence="3">The sequence shown here is derived from an EMBL/GenBank/DDBJ whole genome shotgun (WGS) entry which is preliminary data.</text>
</comment>
<organism evidence="3 4">
    <name type="scientific">Planoprotostelium fungivorum</name>
    <dbReference type="NCBI Taxonomy" id="1890364"/>
    <lineage>
        <taxon>Eukaryota</taxon>
        <taxon>Amoebozoa</taxon>
        <taxon>Evosea</taxon>
        <taxon>Variosea</taxon>
        <taxon>Cavosteliida</taxon>
        <taxon>Cavosteliaceae</taxon>
        <taxon>Planoprotostelium</taxon>
    </lineage>
</organism>
<proteinExistence type="predicted"/>
<dbReference type="InterPro" id="IPR016169">
    <property type="entry name" value="FAD-bd_PCMH_sub2"/>
</dbReference>
<sequence>MNSGKRQRIYLNEGLRGATSGFAEPVGPSRLIHFINHTRQEALESIRTNTHIQDSRMSLSPIIPTRPVRHTEKEDIPSASHIALATQAKIRKDVIYNWSGIQSIAKRSQIHFPTTEKQVSQLVRFAPGKVHFIGSGLSYEQIMSLSLQDDNGILINMEHFKGLIKMTDTTATFGAATTVNDIISILGDHDKMLPVSPGVIGIQTIAGAISTGTHGQGMFQSSYSDMVESLRVVLPDGNIRHITKGDDKYPLDAFVTSVGTLCAILEVEIKTTPRRVFFCEKSACNFEEFIGAYSQWNQEHEYVKGWWFPETDQCHIWKVDEASAKQRDAFLATNRKAPLESTDNSDAMNSTVDKYMSAMSKDTKSHHTSDQKQFQTVKRFADARDLVAYQEQILCKGIPVPQINCEIAIPFERFADATRALHRWNSENPGRLHYPFIYRAVGPSTAWINAPSRGPTMWIGFLVYVAEDGTVRSDGMETMGEIQRVLGEYGGLPHWGKHYVKETYKFQEALPKFKEFVELRKKIDPQNKFLSQFMEKIVGGEKRMMAKL</sequence>
<dbReference type="Pfam" id="PF01565">
    <property type="entry name" value="FAD_binding_4"/>
    <property type="match status" value="1"/>
</dbReference>
<dbReference type="Gene3D" id="3.30.70.2520">
    <property type="match status" value="1"/>
</dbReference>
<dbReference type="InterPro" id="IPR007173">
    <property type="entry name" value="ALO_C"/>
</dbReference>
<evidence type="ECO:0000256" key="1">
    <source>
        <dbReference type="ARBA" id="ARBA00023002"/>
    </source>
</evidence>
<dbReference type="InterPro" id="IPR016167">
    <property type="entry name" value="FAD-bd_PCMH_sub1"/>
</dbReference>
<dbReference type="Gene3D" id="3.30.43.10">
    <property type="entry name" value="Uridine Diphospho-n-acetylenolpyruvylglucosamine Reductase, domain 2"/>
    <property type="match status" value="1"/>
</dbReference>
<evidence type="ECO:0000313" key="3">
    <source>
        <dbReference type="EMBL" id="PRP82252.1"/>
    </source>
</evidence>
<evidence type="ECO:0000259" key="2">
    <source>
        <dbReference type="PROSITE" id="PS51387"/>
    </source>
</evidence>
<dbReference type="InParanoid" id="A0A2P6NE99"/>
<protein>
    <submittedName>
        <fullName evidence="3">FAD binding domain containing protein</fullName>
    </submittedName>
</protein>
<dbReference type="InterPro" id="IPR036318">
    <property type="entry name" value="FAD-bd_PCMH-like_sf"/>
</dbReference>
<dbReference type="Gene3D" id="3.30.465.10">
    <property type="match status" value="1"/>
</dbReference>
<dbReference type="GO" id="GO:0003885">
    <property type="term" value="F:D-arabinono-1,4-lactone oxidase activity"/>
    <property type="evidence" value="ECO:0007669"/>
    <property type="project" value="InterPro"/>
</dbReference>
<dbReference type="Pfam" id="PF04030">
    <property type="entry name" value="ALO"/>
    <property type="match status" value="1"/>
</dbReference>
<dbReference type="InterPro" id="IPR016166">
    <property type="entry name" value="FAD-bd_PCMH"/>
</dbReference>
<dbReference type="AlphaFoldDB" id="A0A2P6NE99"/>
<dbReference type="GO" id="GO:0071949">
    <property type="term" value="F:FAD binding"/>
    <property type="evidence" value="ECO:0007669"/>
    <property type="project" value="InterPro"/>
</dbReference>
<dbReference type="PANTHER" id="PTHR43762:SF1">
    <property type="entry name" value="D-ARABINONO-1,4-LACTONE OXIDASE"/>
    <property type="match status" value="1"/>
</dbReference>
<keyword evidence="4" id="KW-1185">Reference proteome</keyword>
<dbReference type="OrthoDB" id="10053116at2759"/>
<dbReference type="InterPro" id="IPR010031">
    <property type="entry name" value="FAD_lactone_oxidase-like"/>
</dbReference>
<dbReference type="SUPFAM" id="SSF56176">
    <property type="entry name" value="FAD-binding/transporter-associated domain-like"/>
    <property type="match status" value="1"/>
</dbReference>
<dbReference type="Proteomes" id="UP000241769">
    <property type="component" value="Unassembled WGS sequence"/>
</dbReference>
<evidence type="ECO:0000313" key="4">
    <source>
        <dbReference type="Proteomes" id="UP000241769"/>
    </source>
</evidence>
<dbReference type="STRING" id="1890364.A0A2P6NE99"/>
<dbReference type="EMBL" id="MDYQ01000107">
    <property type="protein sequence ID" value="PRP82252.1"/>
    <property type="molecule type" value="Genomic_DNA"/>
</dbReference>
<dbReference type="PIRSF" id="PIRSF000136">
    <property type="entry name" value="LGO_GLO"/>
    <property type="match status" value="1"/>
</dbReference>
<name>A0A2P6NE99_9EUKA</name>
<dbReference type="InterPro" id="IPR006094">
    <property type="entry name" value="Oxid_FAD_bind_N"/>
</dbReference>
<gene>
    <name evidence="3" type="ORF">PROFUN_06264</name>
</gene>
<accession>A0A2P6NE99</accession>
<dbReference type="PROSITE" id="PS51387">
    <property type="entry name" value="FAD_PCMH"/>
    <property type="match status" value="1"/>
</dbReference>
<dbReference type="PANTHER" id="PTHR43762">
    <property type="entry name" value="L-GULONOLACTONE OXIDASE"/>
    <property type="match status" value="1"/>
</dbReference>
<keyword evidence="1" id="KW-0560">Oxidoreductase</keyword>
<reference evidence="3 4" key="1">
    <citation type="journal article" date="2018" name="Genome Biol. Evol.">
        <title>Multiple Roots of Fruiting Body Formation in Amoebozoa.</title>
        <authorList>
            <person name="Hillmann F."/>
            <person name="Forbes G."/>
            <person name="Novohradska S."/>
            <person name="Ferling I."/>
            <person name="Riege K."/>
            <person name="Groth M."/>
            <person name="Westermann M."/>
            <person name="Marz M."/>
            <person name="Spaller T."/>
            <person name="Winckler T."/>
            <person name="Schaap P."/>
            <person name="Glockner G."/>
        </authorList>
    </citation>
    <scope>NUCLEOTIDE SEQUENCE [LARGE SCALE GENOMIC DNA]</scope>
    <source>
        <strain evidence="3 4">Jena</strain>
    </source>
</reference>